<dbReference type="InterPro" id="IPR036047">
    <property type="entry name" value="F-box-like_dom_sf"/>
</dbReference>
<comment type="caution">
    <text evidence="2">The sequence shown here is derived from an EMBL/GenBank/DDBJ whole genome shotgun (WGS) entry which is preliminary data.</text>
</comment>
<evidence type="ECO:0000313" key="2">
    <source>
        <dbReference type="EMBL" id="KAK6338428.1"/>
    </source>
</evidence>
<dbReference type="InterPro" id="IPR001810">
    <property type="entry name" value="F-box_dom"/>
</dbReference>
<dbReference type="AlphaFoldDB" id="A0AAV9UAU8"/>
<dbReference type="Proteomes" id="UP001373714">
    <property type="component" value="Unassembled WGS sequence"/>
</dbReference>
<sequence>MDTLSNTQLAPAACAKPSTPLPGIPDNVDWFDDFFYDPGAGTSLLIRYSKTKPSEVILRASIQRSGKITLWCHGPILPFTAPPNAGTSRPQVFSPNALSALYQKYITPTASPKTPLLPHRISPLEDELILSNIPPANPPIIQTSTFHNLPSHIFLKICNHTPPGDLLNLSQTCRSFLQTISHENFLWFSKFEGNNILGACFGNWDRYDATKDYMRVALAFINGTTSSNRGYCGNCFEWRTGLYRTFVGPVDLVLFCRECLFVRYPQSTPFYLPTPAPSDIPDWPNYLLSWCHHNRLSRGMTFHTNFTPSQFLDLINQRKWRIITPNPPSPSTTTTPVNITDIENSSVYTYTVALPNVKPVGKRMFDGGDCFGVYEGSVRFVLGRDRLFVFIRDPGGLSAGIISSR</sequence>
<dbReference type="SMART" id="SM00256">
    <property type="entry name" value="FBOX"/>
    <property type="match status" value="1"/>
</dbReference>
<name>A0AAV9UAU8_9PEZI</name>
<proteinExistence type="predicted"/>
<dbReference type="Gene3D" id="1.20.1280.50">
    <property type="match status" value="1"/>
</dbReference>
<reference evidence="2 3" key="1">
    <citation type="submission" date="2019-10" db="EMBL/GenBank/DDBJ databases">
        <authorList>
            <person name="Palmer J.M."/>
        </authorList>
    </citation>
    <scope>NUCLEOTIDE SEQUENCE [LARGE SCALE GENOMIC DNA]</scope>
    <source>
        <strain evidence="2 3">TWF730</strain>
    </source>
</reference>
<dbReference type="SUPFAM" id="SSF81383">
    <property type="entry name" value="F-box domain"/>
    <property type="match status" value="1"/>
</dbReference>
<dbReference type="CDD" id="cd09917">
    <property type="entry name" value="F-box_SF"/>
    <property type="match status" value="1"/>
</dbReference>
<keyword evidence="3" id="KW-1185">Reference proteome</keyword>
<dbReference type="PROSITE" id="PS50181">
    <property type="entry name" value="FBOX"/>
    <property type="match status" value="1"/>
</dbReference>
<accession>A0AAV9UAU8</accession>
<feature type="domain" description="F-box" evidence="1">
    <location>
        <begin position="143"/>
        <end position="190"/>
    </location>
</feature>
<evidence type="ECO:0000259" key="1">
    <source>
        <dbReference type="PROSITE" id="PS50181"/>
    </source>
</evidence>
<gene>
    <name evidence="2" type="ORF">TWF730_002490</name>
</gene>
<dbReference type="Pfam" id="PF12937">
    <property type="entry name" value="F-box-like"/>
    <property type="match status" value="1"/>
</dbReference>
<evidence type="ECO:0000313" key="3">
    <source>
        <dbReference type="Proteomes" id="UP001373714"/>
    </source>
</evidence>
<organism evidence="2 3">
    <name type="scientific">Orbilia blumenaviensis</name>
    <dbReference type="NCBI Taxonomy" id="1796055"/>
    <lineage>
        <taxon>Eukaryota</taxon>
        <taxon>Fungi</taxon>
        <taxon>Dikarya</taxon>
        <taxon>Ascomycota</taxon>
        <taxon>Pezizomycotina</taxon>
        <taxon>Orbiliomycetes</taxon>
        <taxon>Orbiliales</taxon>
        <taxon>Orbiliaceae</taxon>
        <taxon>Orbilia</taxon>
    </lineage>
</organism>
<dbReference type="EMBL" id="JAVHNS010000012">
    <property type="protein sequence ID" value="KAK6338428.1"/>
    <property type="molecule type" value="Genomic_DNA"/>
</dbReference>
<protein>
    <recommendedName>
        <fullName evidence="1">F-box domain-containing protein</fullName>
    </recommendedName>
</protein>